<dbReference type="EMBL" id="CYHE01000015">
    <property type="protein sequence ID" value="CUA99913.1"/>
    <property type="molecule type" value="Genomic_DNA"/>
</dbReference>
<comment type="caution">
    <text evidence="2">Lacks conserved residue(s) required for the propagation of feature annotation.</text>
</comment>
<dbReference type="RefSeq" id="WP_055456847.1">
    <property type="nucleotide sequence ID" value="NZ_CYHE01000015.1"/>
</dbReference>
<dbReference type="GO" id="GO:0016787">
    <property type="term" value="F:hydrolase activity"/>
    <property type="evidence" value="ECO:0007669"/>
    <property type="project" value="UniProtKB-UniRule"/>
</dbReference>
<dbReference type="OrthoDB" id="8728704at2"/>
<feature type="active site" description="Nucleophile" evidence="2">
    <location>
        <position position="87"/>
    </location>
</feature>
<feature type="short sequence motif" description="GXSXG" evidence="2">
    <location>
        <begin position="85"/>
        <end position="89"/>
    </location>
</feature>
<keyword evidence="2" id="KW-0442">Lipid degradation</keyword>
<sequence length="797" mass="88466">MKQIEIRLALVFYGGVSLAIYMHGVSRELLNLVKASSLNASRDPQEAAEETAAGTLSPSTLAYLDLLWAYEPDVNVRVVVDAIAGASAGGVNGVMLARAIAHDLPLDAHRDLWLENADVTRLAQPQDGITRYLKSGMSPVIDRLITSGLKAQIDSPETREKLRLLTQSRWFTPPFSGSRYCGWMLDACHAMDASWREGATLVPRGQKLELFVTLTDYYGRRQRIRIDEPAFIEEREHRRILRFSCEHRMPGVLDSSFTPRHIPGLVFAARATSSFPGAFPPATVGEMDRLLAERGEAWETRESFLSGTLGGPVDDVERRCFVDGSVVMNKPFGPVIEAIDERPATREVARRLVYVDPVPFNGKGVGPNGNGDTVPGFFRVILSSLAHIPRNEPVGDDLKAIEARNRRARRLAEVIAATDPLVEAEVGRILPAASSQPLTINELTRCRVKANEAAHVQAGYAYLSYQTLKVEALAERLAGLICELAARAGAELDLDGVLSRLKAGLPEAMEAGNFGSSQAMISLLKGLDVDYRIRRLRFVVRRLNSFYQSRSQDVAVQKPDDLDALKRELYEQIDMLLRCWNAAAYPQDICELAAGLAKDDGPEAMEMVLAAIRGHMRLGDLDRLQDDIFAVMTFTYLVPGLRQDLTRAYVGFAFYDLVTLPVFQRTDFSEVNETLIDRISPRDASSLLDEGFVLKGSALNTFGAFFNRSWREHDYLWGRLTAADRLTRIVRSSIGNRLLAPAEEQRLKRNLFLAIVDEEAAHLKADPELIPAVRRLIEERISEAGVTEAEEPLPQEG</sequence>
<organism evidence="4 5">
    <name type="scientific">Pannonibacter indicus</name>
    <dbReference type="NCBI Taxonomy" id="466044"/>
    <lineage>
        <taxon>Bacteria</taxon>
        <taxon>Pseudomonadati</taxon>
        <taxon>Pseudomonadota</taxon>
        <taxon>Alphaproteobacteria</taxon>
        <taxon>Hyphomicrobiales</taxon>
        <taxon>Stappiaceae</taxon>
        <taxon>Pannonibacter</taxon>
    </lineage>
</organism>
<evidence type="ECO:0000256" key="1">
    <source>
        <dbReference type="ARBA" id="ARBA00023098"/>
    </source>
</evidence>
<dbReference type="NCBIfam" id="TIGR03607">
    <property type="entry name" value="patatin-like protein"/>
    <property type="match status" value="1"/>
</dbReference>
<evidence type="ECO:0000259" key="3">
    <source>
        <dbReference type="PROSITE" id="PS51635"/>
    </source>
</evidence>
<keyword evidence="1 2" id="KW-0443">Lipid metabolism</keyword>
<dbReference type="GO" id="GO:0016042">
    <property type="term" value="P:lipid catabolic process"/>
    <property type="evidence" value="ECO:0007669"/>
    <property type="project" value="UniProtKB-UniRule"/>
</dbReference>
<dbReference type="InterPro" id="IPR016035">
    <property type="entry name" value="Acyl_Trfase/lysoPLipase"/>
</dbReference>
<evidence type="ECO:0000256" key="2">
    <source>
        <dbReference type="PROSITE-ProRule" id="PRU01161"/>
    </source>
</evidence>
<evidence type="ECO:0000313" key="4">
    <source>
        <dbReference type="EMBL" id="CUA99913.1"/>
    </source>
</evidence>
<dbReference type="Pfam" id="PF11856">
    <property type="entry name" value="DUF3376"/>
    <property type="match status" value="1"/>
</dbReference>
<dbReference type="Pfam" id="PF01734">
    <property type="entry name" value="Patatin"/>
    <property type="match status" value="1"/>
</dbReference>
<keyword evidence="5" id="KW-1185">Reference proteome</keyword>
<dbReference type="InterPro" id="IPR019894">
    <property type="entry name" value="Patatin-related_protein"/>
</dbReference>
<dbReference type="InterPro" id="IPR024282">
    <property type="entry name" value="DUF3376"/>
</dbReference>
<feature type="domain" description="PNPLA" evidence="3">
    <location>
        <begin position="10"/>
        <end position="336"/>
    </location>
</feature>
<dbReference type="Gene3D" id="3.40.1090.10">
    <property type="entry name" value="Cytosolic phospholipase A2 catalytic domain"/>
    <property type="match status" value="1"/>
</dbReference>
<dbReference type="InterPro" id="IPR002641">
    <property type="entry name" value="PNPLA_dom"/>
</dbReference>
<dbReference type="AlphaFoldDB" id="A0A0K6IA56"/>
<protein>
    <submittedName>
        <fullName evidence="4">Patatin-related protein</fullName>
    </submittedName>
</protein>
<dbReference type="Proteomes" id="UP000183900">
    <property type="component" value="Unassembled WGS sequence"/>
</dbReference>
<accession>A0A0K6IA56</accession>
<proteinExistence type="predicted"/>
<dbReference type="SUPFAM" id="SSF52151">
    <property type="entry name" value="FabD/lysophospholipase-like"/>
    <property type="match status" value="1"/>
</dbReference>
<name>A0A0K6IA56_9HYPH</name>
<evidence type="ECO:0000313" key="5">
    <source>
        <dbReference type="Proteomes" id="UP000183900"/>
    </source>
</evidence>
<dbReference type="PROSITE" id="PS51635">
    <property type="entry name" value="PNPLA"/>
    <property type="match status" value="1"/>
</dbReference>
<gene>
    <name evidence="4" type="ORF">Ga0061067_11555</name>
</gene>
<feature type="active site" description="Proton acceptor" evidence="2">
    <location>
        <position position="323"/>
    </location>
</feature>
<keyword evidence="2" id="KW-0378">Hydrolase</keyword>
<reference evidence="5" key="1">
    <citation type="submission" date="2015-08" db="EMBL/GenBank/DDBJ databases">
        <authorList>
            <person name="Varghese N."/>
        </authorList>
    </citation>
    <scope>NUCLEOTIDE SEQUENCE [LARGE SCALE GENOMIC DNA]</scope>
    <source>
        <strain evidence="5">DSM 23407</strain>
    </source>
</reference>